<name>A0ABV0JL44_9CYAN</name>
<keyword evidence="6 7" id="KW-0046">Antibiotic resistance</keyword>
<evidence type="ECO:0000259" key="8">
    <source>
        <dbReference type="Pfam" id="PF00905"/>
    </source>
</evidence>
<dbReference type="Proteomes" id="UP001442494">
    <property type="component" value="Unassembled WGS sequence"/>
</dbReference>
<evidence type="ECO:0000256" key="4">
    <source>
        <dbReference type="ARBA" id="ARBA00022729"/>
    </source>
</evidence>
<accession>A0ABV0JL44</accession>
<proteinExistence type="inferred from homology"/>
<dbReference type="PROSITE" id="PS00337">
    <property type="entry name" value="BETA_LACTAMASE_D"/>
    <property type="match status" value="1"/>
</dbReference>
<evidence type="ECO:0000256" key="2">
    <source>
        <dbReference type="ARBA" id="ARBA00007898"/>
    </source>
</evidence>
<organism evidence="9 10">
    <name type="scientific">Funiculus sociatus GB2-A5</name>
    <dbReference type="NCBI Taxonomy" id="2933946"/>
    <lineage>
        <taxon>Bacteria</taxon>
        <taxon>Bacillati</taxon>
        <taxon>Cyanobacteriota</taxon>
        <taxon>Cyanophyceae</taxon>
        <taxon>Coleofasciculales</taxon>
        <taxon>Coleofasciculaceae</taxon>
        <taxon>Funiculus</taxon>
    </lineage>
</organism>
<comment type="caution">
    <text evidence="9">The sequence shown here is derived from an EMBL/GenBank/DDBJ whole genome shotgun (WGS) entry which is preliminary data.</text>
</comment>
<dbReference type="Gene3D" id="3.40.710.10">
    <property type="entry name" value="DD-peptidase/beta-lactamase superfamily"/>
    <property type="match status" value="1"/>
</dbReference>
<evidence type="ECO:0000256" key="7">
    <source>
        <dbReference type="RuleBase" id="RU361140"/>
    </source>
</evidence>
<dbReference type="SUPFAM" id="SSF56601">
    <property type="entry name" value="beta-lactamase/transpeptidase-like"/>
    <property type="match status" value="1"/>
</dbReference>
<dbReference type="EMBL" id="JAMPKK010000003">
    <property type="protein sequence ID" value="MEP0863421.1"/>
    <property type="molecule type" value="Genomic_DNA"/>
</dbReference>
<evidence type="ECO:0000256" key="1">
    <source>
        <dbReference type="ARBA" id="ARBA00001526"/>
    </source>
</evidence>
<protein>
    <recommendedName>
        <fullName evidence="3 7">Beta-lactamase</fullName>
        <ecNumber evidence="3 7">3.5.2.6</ecNumber>
    </recommendedName>
</protein>
<gene>
    <name evidence="9" type="primary">blaOXA</name>
    <name evidence="9" type="ORF">NDI37_02940</name>
</gene>
<sequence>MKTPKLLSKLVLFILSLSFVFIVNHIPLTNAIPVSNANESVLNALFKDTEGAFVLYDLKNNKYIRYNESRCRQRFSPHSTFKIPNALIALETGVVKDENVITPYASDKHPSEAWWPAEWQQDTNLRSGIKYSVVWYYQEIAKQVGKERYNKYLQQFQYGNEDISGPIDQFWLGSSLEISPNEEVEFLKKFYNEELSVSKRTTDIVKDILVLEKTNSYKFSGKTGLSGVVNGKALGWFVGYLEREDNVYFFATNLEATSTEALMKKRIQLTKQILTELGLL</sequence>
<dbReference type="InterPro" id="IPR050515">
    <property type="entry name" value="Beta-lactam/transpept"/>
</dbReference>
<dbReference type="GO" id="GO:0008800">
    <property type="term" value="F:beta-lactamase activity"/>
    <property type="evidence" value="ECO:0007669"/>
    <property type="project" value="UniProtKB-EC"/>
</dbReference>
<evidence type="ECO:0000256" key="6">
    <source>
        <dbReference type="ARBA" id="ARBA00023251"/>
    </source>
</evidence>
<dbReference type="InterPro" id="IPR012338">
    <property type="entry name" value="Beta-lactam/transpept-like"/>
</dbReference>
<dbReference type="PANTHER" id="PTHR30627">
    <property type="entry name" value="PEPTIDOGLYCAN D,D-TRANSPEPTIDASE"/>
    <property type="match status" value="1"/>
</dbReference>
<dbReference type="NCBIfam" id="NF012161">
    <property type="entry name" value="bla_class_D_main"/>
    <property type="match status" value="1"/>
</dbReference>
<dbReference type="EC" id="3.5.2.6" evidence="3 7"/>
<evidence type="ECO:0000313" key="10">
    <source>
        <dbReference type="Proteomes" id="UP001442494"/>
    </source>
</evidence>
<dbReference type="InterPro" id="IPR001460">
    <property type="entry name" value="PCN-bd_Tpept"/>
</dbReference>
<keyword evidence="5 7" id="KW-0378">Hydrolase</keyword>
<comment type="catalytic activity">
    <reaction evidence="1 7">
        <text>a beta-lactam + H2O = a substituted beta-amino acid</text>
        <dbReference type="Rhea" id="RHEA:20401"/>
        <dbReference type="ChEBI" id="CHEBI:15377"/>
        <dbReference type="ChEBI" id="CHEBI:35627"/>
        <dbReference type="ChEBI" id="CHEBI:140347"/>
        <dbReference type="EC" id="3.5.2.6"/>
    </reaction>
</comment>
<comment type="similarity">
    <text evidence="2 7">Belongs to the class-D beta-lactamase family.</text>
</comment>
<evidence type="ECO:0000256" key="3">
    <source>
        <dbReference type="ARBA" id="ARBA00012865"/>
    </source>
</evidence>
<dbReference type="Pfam" id="PF00905">
    <property type="entry name" value="Transpeptidase"/>
    <property type="match status" value="1"/>
</dbReference>
<reference evidence="9 10" key="1">
    <citation type="submission" date="2022-04" db="EMBL/GenBank/DDBJ databases">
        <title>Positive selection, recombination, and allopatry shape intraspecific diversity of widespread and dominant cyanobacteria.</title>
        <authorList>
            <person name="Wei J."/>
            <person name="Shu W."/>
            <person name="Hu C."/>
        </authorList>
    </citation>
    <scope>NUCLEOTIDE SEQUENCE [LARGE SCALE GENOMIC DNA]</scope>
    <source>
        <strain evidence="9 10">GB2-A5</strain>
    </source>
</reference>
<feature type="domain" description="Penicillin-binding protein transpeptidase" evidence="8">
    <location>
        <begin position="52"/>
        <end position="274"/>
    </location>
</feature>
<dbReference type="PANTHER" id="PTHR30627:SF6">
    <property type="entry name" value="BETA-LACTAMASE YBXI-RELATED"/>
    <property type="match status" value="1"/>
</dbReference>
<keyword evidence="4" id="KW-0732">Signal</keyword>
<dbReference type="RefSeq" id="WP_190420621.1">
    <property type="nucleotide sequence ID" value="NZ_JAMPKK010000003.1"/>
</dbReference>
<keyword evidence="10" id="KW-1185">Reference proteome</keyword>
<evidence type="ECO:0000256" key="5">
    <source>
        <dbReference type="ARBA" id="ARBA00022801"/>
    </source>
</evidence>
<dbReference type="InterPro" id="IPR002137">
    <property type="entry name" value="Beta-lactam_class-D_AS"/>
</dbReference>
<evidence type="ECO:0000313" key="9">
    <source>
        <dbReference type="EMBL" id="MEP0863421.1"/>
    </source>
</evidence>